<reference evidence="1 2" key="1">
    <citation type="submission" date="2016-01" db="EMBL/GenBank/DDBJ databases">
        <authorList>
            <person name="Mitreva M."/>
            <person name="Pepin K.H."/>
            <person name="Mihindukulasuriya K.A."/>
            <person name="Fulton R."/>
            <person name="Fronick C."/>
            <person name="O'Laughlin M."/>
            <person name="Miner T."/>
            <person name="Herter B."/>
            <person name="Rosa B.A."/>
            <person name="Cordes M."/>
            <person name="Tomlinson C."/>
            <person name="Wollam A."/>
            <person name="Palsikar V.B."/>
            <person name="Mardis E.R."/>
            <person name="Wilson R.K."/>
        </authorList>
    </citation>
    <scope>NUCLEOTIDE SEQUENCE [LARGE SCALE GENOMIC DNA]</scope>
    <source>
        <strain evidence="1 2">DNF00696</strain>
    </source>
</reference>
<proteinExistence type="predicted"/>
<dbReference type="RefSeq" id="WP_060920172.1">
    <property type="nucleotide sequence ID" value="NZ_KQ960680.1"/>
</dbReference>
<evidence type="ECO:0000313" key="2">
    <source>
        <dbReference type="Proteomes" id="UP000070572"/>
    </source>
</evidence>
<sequence>MKQELNPARKVLALLLTVFLVFTGAIIDGAKASALESSSQITIKAKNKIDSTIAANQDGLVDVLVTFQDDVPDRRLGEAKRLLGSQASPAAISLKAAQLRAQAAQKSAQAFLADNPKVKKYESLEIANTIRVVGKQEILQGLSKLSPVVSITPNRMAQMIVPAKTSQAVGGSSRSAAINPEEEIEANLRAIRVNKVWTEKTLPVPELLLV</sequence>
<accession>A0AB34X0R4</accession>
<protein>
    <recommendedName>
        <fullName evidence="3">DUF541 domain-containing protein</fullName>
    </recommendedName>
</protein>
<gene>
    <name evidence="1" type="ORF">HMPREF1862_00527</name>
</gene>
<dbReference type="Proteomes" id="UP000070572">
    <property type="component" value="Unassembled WGS sequence"/>
</dbReference>
<name>A0AB34X0R4_9ACTO</name>
<organism evidence="1 2">
    <name type="scientific">Varibaculum cambriense</name>
    <dbReference type="NCBI Taxonomy" id="184870"/>
    <lineage>
        <taxon>Bacteria</taxon>
        <taxon>Bacillati</taxon>
        <taxon>Actinomycetota</taxon>
        <taxon>Actinomycetes</taxon>
        <taxon>Actinomycetales</taxon>
        <taxon>Actinomycetaceae</taxon>
        <taxon>Varibaculum</taxon>
    </lineage>
</organism>
<comment type="caution">
    <text evidence="1">The sequence shown here is derived from an EMBL/GenBank/DDBJ whole genome shotgun (WGS) entry which is preliminary data.</text>
</comment>
<dbReference type="EMBL" id="LSDN01000008">
    <property type="protein sequence ID" value="KXB81550.1"/>
    <property type="molecule type" value="Genomic_DNA"/>
</dbReference>
<evidence type="ECO:0000313" key="1">
    <source>
        <dbReference type="EMBL" id="KXB81550.1"/>
    </source>
</evidence>
<evidence type="ECO:0008006" key="3">
    <source>
        <dbReference type="Google" id="ProtNLM"/>
    </source>
</evidence>
<dbReference type="AlphaFoldDB" id="A0AB34X0R4"/>